<dbReference type="EC" id="5.1.99.6" evidence="19"/>
<evidence type="ECO:0000256" key="15">
    <source>
        <dbReference type="ARBA" id="ARBA00048238"/>
    </source>
</evidence>
<reference evidence="23" key="1">
    <citation type="journal article" date="2019" name="Int. J. Syst. Evol. Microbiol.">
        <title>The Global Catalogue of Microorganisms (GCM) 10K type strain sequencing project: providing services to taxonomists for standard genome sequencing and annotation.</title>
        <authorList>
            <consortium name="The Broad Institute Genomics Platform"/>
            <consortium name="The Broad Institute Genome Sequencing Center for Infectious Disease"/>
            <person name="Wu L."/>
            <person name="Ma J."/>
        </authorList>
    </citation>
    <scope>NUCLEOTIDE SEQUENCE [LARGE SCALE GENOMIC DNA]</scope>
    <source>
        <strain evidence="23">CCUG 53519</strain>
    </source>
</reference>
<feature type="binding site" evidence="18">
    <location>
        <begin position="109"/>
        <end position="113"/>
    </location>
    <ligand>
        <name>(6S)-NADPHX</name>
        <dbReference type="ChEBI" id="CHEBI:64076"/>
    </ligand>
</feature>
<evidence type="ECO:0000256" key="17">
    <source>
        <dbReference type="HAMAP-Rule" id="MF_01965"/>
    </source>
</evidence>
<dbReference type="SUPFAM" id="SSF64153">
    <property type="entry name" value="YjeF N-terminal domain-like"/>
    <property type="match status" value="2"/>
</dbReference>
<evidence type="ECO:0000256" key="5">
    <source>
        <dbReference type="ARBA" id="ARBA00022723"/>
    </source>
</evidence>
<dbReference type="HAMAP" id="MF_01965">
    <property type="entry name" value="NADHX_dehydratase"/>
    <property type="match status" value="1"/>
</dbReference>
<dbReference type="RefSeq" id="WP_251583747.1">
    <property type="nucleotide sequence ID" value="NZ_JBHTKX010000003.1"/>
</dbReference>
<dbReference type="HAMAP" id="MF_01966">
    <property type="entry name" value="NADHX_epimerase"/>
    <property type="match status" value="1"/>
</dbReference>
<evidence type="ECO:0000256" key="18">
    <source>
        <dbReference type="HAMAP-Rule" id="MF_01966"/>
    </source>
</evidence>
<dbReference type="InterPro" id="IPR000631">
    <property type="entry name" value="CARKD"/>
</dbReference>
<evidence type="ECO:0000256" key="19">
    <source>
        <dbReference type="PIRNR" id="PIRNR017184"/>
    </source>
</evidence>
<dbReference type="EMBL" id="JBHTKX010000003">
    <property type="protein sequence ID" value="MFD1130331.1"/>
    <property type="molecule type" value="Genomic_DNA"/>
</dbReference>
<comment type="cofactor">
    <cofactor evidence="17">
        <name>Mg(2+)</name>
        <dbReference type="ChEBI" id="CHEBI:18420"/>
    </cofactor>
</comment>
<evidence type="ECO:0000313" key="23">
    <source>
        <dbReference type="Proteomes" id="UP001597169"/>
    </source>
</evidence>
<dbReference type="PROSITE" id="PS51385">
    <property type="entry name" value="YJEF_N"/>
    <property type="match status" value="1"/>
</dbReference>
<keyword evidence="23" id="KW-1185">Reference proteome</keyword>
<name>A0ABW3Q4P2_9BACL</name>
<feature type="binding site" evidence="18">
    <location>
        <begin position="180"/>
        <end position="186"/>
    </location>
    <ligand>
        <name>(6S)-NADPHX</name>
        <dbReference type="ChEBI" id="CHEBI:64076"/>
    </ligand>
</feature>
<feature type="binding site" evidence="17">
    <location>
        <position position="508"/>
    </location>
    <ligand>
        <name>(6S)-NADPHX</name>
        <dbReference type="ChEBI" id="CHEBI:64076"/>
    </ligand>
</feature>
<dbReference type="InterPro" id="IPR036652">
    <property type="entry name" value="YjeF_N_dom_sf"/>
</dbReference>
<feature type="domain" description="YjeF C-terminal" evidence="20">
    <location>
        <begin position="281"/>
        <end position="561"/>
    </location>
</feature>
<feature type="binding site" evidence="18">
    <location>
        <position position="209"/>
    </location>
    <ligand>
        <name>(6S)-NADPHX</name>
        <dbReference type="ChEBI" id="CHEBI:64076"/>
    </ligand>
</feature>
<gene>
    <name evidence="17" type="primary">nnrD</name>
    <name evidence="18" type="synonym">nnrE</name>
    <name evidence="22" type="ORF">ACFQ3J_19475</name>
</gene>
<keyword evidence="9 18" id="KW-0630">Potassium</keyword>
<dbReference type="SUPFAM" id="SSF53613">
    <property type="entry name" value="Ribokinase-like"/>
    <property type="match status" value="1"/>
</dbReference>
<dbReference type="InterPro" id="IPR004443">
    <property type="entry name" value="YjeF_N_dom"/>
</dbReference>
<evidence type="ECO:0000256" key="14">
    <source>
        <dbReference type="ARBA" id="ARBA00025153"/>
    </source>
</evidence>
<comment type="similarity">
    <text evidence="3 19">In the N-terminal section; belongs to the NnrE/AIBP family.</text>
</comment>
<comment type="cofactor">
    <cofactor evidence="18 19">
        <name>K(+)</name>
        <dbReference type="ChEBI" id="CHEBI:29103"/>
    </cofactor>
    <text evidence="18 19">Binds 1 potassium ion per subunit.</text>
</comment>
<keyword evidence="6 17" id="KW-0547">Nucleotide-binding</keyword>
<comment type="catalytic activity">
    <reaction evidence="16 17 19">
        <text>(6S)-NADPHX + ADP = AMP + phosphate + NADPH + H(+)</text>
        <dbReference type="Rhea" id="RHEA:32235"/>
        <dbReference type="ChEBI" id="CHEBI:15378"/>
        <dbReference type="ChEBI" id="CHEBI:43474"/>
        <dbReference type="ChEBI" id="CHEBI:57783"/>
        <dbReference type="ChEBI" id="CHEBI:64076"/>
        <dbReference type="ChEBI" id="CHEBI:456215"/>
        <dbReference type="ChEBI" id="CHEBI:456216"/>
        <dbReference type="EC" id="4.2.1.136"/>
    </reaction>
</comment>
<dbReference type="PANTHER" id="PTHR12592">
    <property type="entry name" value="ATP-DEPENDENT (S)-NAD(P)H-HYDRATE DEHYDRATASE FAMILY MEMBER"/>
    <property type="match status" value="1"/>
</dbReference>
<evidence type="ECO:0000259" key="21">
    <source>
        <dbReference type="PROSITE" id="PS51385"/>
    </source>
</evidence>
<keyword evidence="12 17" id="KW-0456">Lyase</keyword>
<dbReference type="Pfam" id="PF03853">
    <property type="entry name" value="YjeF_N"/>
    <property type="match status" value="1"/>
</dbReference>
<comment type="catalytic activity">
    <reaction evidence="15 17 19">
        <text>(6S)-NADHX + ADP = AMP + phosphate + NADH + H(+)</text>
        <dbReference type="Rhea" id="RHEA:32223"/>
        <dbReference type="ChEBI" id="CHEBI:15378"/>
        <dbReference type="ChEBI" id="CHEBI:43474"/>
        <dbReference type="ChEBI" id="CHEBI:57945"/>
        <dbReference type="ChEBI" id="CHEBI:64074"/>
        <dbReference type="ChEBI" id="CHEBI:456215"/>
        <dbReference type="ChEBI" id="CHEBI:456216"/>
        <dbReference type="EC" id="4.2.1.136"/>
    </reaction>
</comment>
<dbReference type="InterPro" id="IPR029056">
    <property type="entry name" value="Ribokinase-like"/>
</dbReference>
<evidence type="ECO:0000256" key="2">
    <source>
        <dbReference type="ARBA" id="ARBA00000909"/>
    </source>
</evidence>
<comment type="function">
    <text evidence="14 19">Bifunctional enzyme that catalyzes the epimerization of the S- and R-forms of NAD(P)HX and the dehydration of the S-form of NAD(P)HX at the expense of ADP, which is converted to AMP. This allows the repair of both epimers of NAD(P)HX, a damaged form of NAD(P)H that is a result of enzymatic or heat-dependent hydration.</text>
</comment>
<dbReference type="EC" id="4.2.1.136" evidence="19"/>
<keyword evidence="7 17" id="KW-0067">ATP-binding</keyword>
<evidence type="ECO:0000256" key="16">
    <source>
        <dbReference type="ARBA" id="ARBA00049209"/>
    </source>
</evidence>
<feature type="binding site" evidence="18">
    <location>
        <position position="110"/>
    </location>
    <ligand>
        <name>K(+)</name>
        <dbReference type="ChEBI" id="CHEBI:29103"/>
    </ligand>
</feature>
<evidence type="ECO:0000256" key="13">
    <source>
        <dbReference type="ARBA" id="ARBA00023268"/>
    </source>
</evidence>
<comment type="caution">
    <text evidence="22">The sequence shown here is derived from an EMBL/GenBank/DDBJ whole genome shotgun (WGS) entry which is preliminary data.</text>
</comment>
<evidence type="ECO:0000256" key="11">
    <source>
        <dbReference type="ARBA" id="ARBA00023235"/>
    </source>
</evidence>
<evidence type="ECO:0000256" key="12">
    <source>
        <dbReference type="ARBA" id="ARBA00023239"/>
    </source>
</evidence>
<evidence type="ECO:0000256" key="3">
    <source>
        <dbReference type="ARBA" id="ARBA00006001"/>
    </source>
</evidence>
<evidence type="ECO:0000256" key="1">
    <source>
        <dbReference type="ARBA" id="ARBA00000013"/>
    </source>
</evidence>
<comment type="catalytic activity">
    <reaction evidence="2 18 19">
        <text>(6R)-NADPHX = (6S)-NADPHX</text>
        <dbReference type="Rhea" id="RHEA:32227"/>
        <dbReference type="ChEBI" id="CHEBI:64076"/>
        <dbReference type="ChEBI" id="CHEBI:64077"/>
        <dbReference type="EC" id="5.1.99.6"/>
    </reaction>
</comment>
<dbReference type="PANTHER" id="PTHR12592:SF0">
    <property type="entry name" value="ATP-DEPENDENT (S)-NAD(P)H-HYDRATE DEHYDRATASE"/>
    <property type="match status" value="1"/>
</dbReference>
<evidence type="ECO:0000259" key="20">
    <source>
        <dbReference type="PROSITE" id="PS51383"/>
    </source>
</evidence>
<dbReference type="NCBIfam" id="TIGR00197">
    <property type="entry name" value="yjeF_nterm"/>
    <property type="match status" value="1"/>
</dbReference>
<dbReference type="Proteomes" id="UP001597169">
    <property type="component" value="Unassembled WGS sequence"/>
</dbReference>
<comment type="catalytic activity">
    <reaction evidence="1 18 19">
        <text>(6R)-NADHX = (6S)-NADHX</text>
        <dbReference type="Rhea" id="RHEA:32215"/>
        <dbReference type="ChEBI" id="CHEBI:64074"/>
        <dbReference type="ChEBI" id="CHEBI:64075"/>
        <dbReference type="EC" id="5.1.99.6"/>
    </reaction>
</comment>
<organism evidence="22 23">
    <name type="scientific">Paenibacillus provencensis</name>
    <dbReference type="NCBI Taxonomy" id="441151"/>
    <lineage>
        <taxon>Bacteria</taxon>
        <taxon>Bacillati</taxon>
        <taxon>Bacillota</taxon>
        <taxon>Bacilli</taxon>
        <taxon>Bacillales</taxon>
        <taxon>Paenibacillaceae</taxon>
        <taxon>Paenibacillus</taxon>
    </lineage>
</organism>
<evidence type="ECO:0000313" key="22">
    <source>
        <dbReference type="EMBL" id="MFD1130331.1"/>
    </source>
</evidence>
<comment type="function">
    <text evidence="18">Catalyzes the epimerization of the S- and R-forms of NAD(P)HX, a damaged form of NAD(P)H that is a result of enzymatic or heat-dependent hydration. This is a prerequisite for the S-specific NAD(P)H-hydrate dehydratase to allow the repair of both epimers of NAD(P)HX.</text>
</comment>
<dbReference type="InterPro" id="IPR017953">
    <property type="entry name" value="Carbohydrate_kinase_pred_CS"/>
</dbReference>
<keyword evidence="8 17" id="KW-0521">NADP</keyword>
<feature type="binding site" evidence="17">
    <location>
        <position position="441"/>
    </location>
    <ligand>
        <name>(6S)-NADPHX</name>
        <dbReference type="ChEBI" id="CHEBI:64076"/>
    </ligand>
</feature>
<comment type="similarity">
    <text evidence="18">Belongs to the NnrE/AIBP family.</text>
</comment>
<keyword evidence="13" id="KW-0511">Multifunctional enzyme</keyword>
<evidence type="ECO:0000256" key="9">
    <source>
        <dbReference type="ARBA" id="ARBA00022958"/>
    </source>
</evidence>
<feature type="binding site" evidence="17">
    <location>
        <position position="507"/>
    </location>
    <ligand>
        <name>AMP</name>
        <dbReference type="ChEBI" id="CHEBI:456215"/>
    </ligand>
</feature>
<dbReference type="CDD" id="cd01171">
    <property type="entry name" value="YXKO-related"/>
    <property type="match status" value="1"/>
</dbReference>
<sequence>MYVVTAKQMRELDNIVIEKIGVPSASLMENAGKVLAEEVVKLCHEEQNCRIELRTPRRTPRNPLQEDEDDNRRIFEDWRGVRGTLRAEEMLRINDRSQEHWYILIGKGNNGGDGLVCARHLQEAGMQVTIVYAVPPSVLEQDAALQRDAAAAYGIPAIVYKENEQLSFQGVTGIVDALLGTGSNGAPRKAYAALIREANESGLPIVSADIPSGLNTDTGELFEPHIRAKVTVCFALLKRGLTQYPGAEAAGRIVVRSIGIPPKLAADRGISVRVLTEEVLEGTLGMDLALRRSGEGHKGTYGHVLLTAGTLAMSGAGLLSARASLRSGCGLTTWALPYELMPHVIGKVPELMLAEAVRGNDGSWTKESAKRVIQLAEGKDVLAIGPGLGRFEGDTQWLRRIVEACDLPIVIDADALNMAAAGGEDFFLGMSRTAPLIMTPHPGEMARLIDISTKEVQRDRIAHAAEYAEKTGVTLVLKGSRTVIAAPSGSIFINLTGHPGMGTGGAGDVLTGMIAGLLAQGWSAEQAAAYGVYLHGLAGERAAYKRHNPGGITAGDIVDAL</sequence>
<dbReference type="Gene3D" id="3.40.1190.20">
    <property type="match status" value="1"/>
</dbReference>
<feature type="domain" description="YjeF N-terminal" evidence="21">
    <location>
        <begin position="9"/>
        <end position="266"/>
    </location>
</feature>
<proteinExistence type="inferred from homology"/>
<comment type="function">
    <text evidence="17">Catalyzes the dehydration of the S-form of NAD(P)HX at the expense of ADP, which is converted to AMP. Together with NAD(P)HX epimerase, which catalyzes the epimerization of the S- and R-forms, the enzyme allows the repair of both epimers of NAD(P)HX, a damaged form of NAD(P)H that is a result of enzymatic or heat-dependent hydration.</text>
</comment>
<accession>A0ABW3Q4P2</accession>
<feature type="binding site" evidence="18">
    <location>
        <position position="176"/>
    </location>
    <ligand>
        <name>K(+)</name>
        <dbReference type="ChEBI" id="CHEBI:29103"/>
    </ligand>
</feature>
<evidence type="ECO:0000256" key="10">
    <source>
        <dbReference type="ARBA" id="ARBA00023027"/>
    </source>
</evidence>
<feature type="binding site" evidence="17">
    <location>
        <begin position="478"/>
        <end position="482"/>
    </location>
    <ligand>
        <name>AMP</name>
        <dbReference type="ChEBI" id="CHEBI:456215"/>
    </ligand>
</feature>
<comment type="similarity">
    <text evidence="17">Belongs to the NnrD/CARKD family.</text>
</comment>
<dbReference type="NCBIfam" id="TIGR00196">
    <property type="entry name" value="yjeF_cterm"/>
    <property type="match status" value="1"/>
</dbReference>
<dbReference type="PROSITE" id="PS01050">
    <property type="entry name" value="YJEF_C_2"/>
    <property type="match status" value="1"/>
</dbReference>
<evidence type="ECO:0000256" key="6">
    <source>
        <dbReference type="ARBA" id="ARBA00022741"/>
    </source>
</evidence>
<feature type="binding site" evidence="17">
    <location>
        <position position="387"/>
    </location>
    <ligand>
        <name>(6S)-NADPHX</name>
        <dbReference type="ChEBI" id="CHEBI:64076"/>
    </ligand>
</feature>
<dbReference type="PROSITE" id="PS51383">
    <property type="entry name" value="YJEF_C_3"/>
    <property type="match status" value="1"/>
</dbReference>
<dbReference type="Gene3D" id="3.40.50.10260">
    <property type="entry name" value="YjeF N-terminal domain"/>
    <property type="match status" value="1"/>
</dbReference>
<keyword evidence="10 17" id="KW-0520">NAD</keyword>
<evidence type="ECO:0000256" key="8">
    <source>
        <dbReference type="ARBA" id="ARBA00022857"/>
    </source>
</evidence>
<protein>
    <recommendedName>
        <fullName evidence="19">Bifunctional NAD(P)H-hydrate repair enzyme</fullName>
    </recommendedName>
    <alternativeName>
        <fullName evidence="19">Nicotinamide nucleotide repair protein</fullName>
    </alternativeName>
    <domain>
        <recommendedName>
            <fullName evidence="19">ADP-dependent (S)-NAD(P)H-hydrate dehydratase</fullName>
            <ecNumber evidence="19">4.2.1.136</ecNumber>
        </recommendedName>
        <alternativeName>
            <fullName evidence="19">ADP-dependent NAD(P)HX dehydratase</fullName>
        </alternativeName>
    </domain>
    <domain>
        <recommendedName>
            <fullName evidence="19">NAD(P)H-hydrate epimerase</fullName>
            <ecNumber evidence="19">5.1.99.6</ecNumber>
        </recommendedName>
    </domain>
</protein>
<comment type="similarity">
    <text evidence="4 19">In the C-terminal section; belongs to the NnrD/CARKD family.</text>
</comment>
<dbReference type="PIRSF" id="PIRSF017184">
    <property type="entry name" value="Nnr"/>
    <property type="match status" value="1"/>
</dbReference>
<dbReference type="Pfam" id="PF01256">
    <property type="entry name" value="Carb_kinase"/>
    <property type="match status" value="1"/>
</dbReference>
<feature type="binding site" evidence="18">
    <location>
        <position position="212"/>
    </location>
    <ligand>
        <name>K(+)</name>
        <dbReference type="ChEBI" id="CHEBI:29103"/>
    </ligand>
</feature>
<feature type="binding site" evidence="18">
    <location>
        <position position="191"/>
    </location>
    <ligand>
        <name>(6S)-NADPHX</name>
        <dbReference type="ChEBI" id="CHEBI:64076"/>
    </ligand>
</feature>
<feature type="binding site" evidence="17">
    <location>
        <position position="316"/>
    </location>
    <ligand>
        <name>(6S)-NADPHX</name>
        <dbReference type="ChEBI" id="CHEBI:64076"/>
    </ligand>
</feature>
<evidence type="ECO:0000256" key="4">
    <source>
        <dbReference type="ARBA" id="ARBA00009524"/>
    </source>
</evidence>
<dbReference type="InterPro" id="IPR030677">
    <property type="entry name" value="Nnr"/>
</dbReference>
<keyword evidence="11 18" id="KW-0413">Isomerase</keyword>
<comment type="subunit">
    <text evidence="17">Homotetramer.</text>
</comment>
<keyword evidence="5 18" id="KW-0479">Metal-binding</keyword>
<evidence type="ECO:0000256" key="7">
    <source>
        <dbReference type="ARBA" id="ARBA00022840"/>
    </source>
</evidence>